<sequence length="113" mass="11852">MMRNSSRLTLATLMAAGLVITAGATSSQAVEVTLQSGTAVCTANATKPSLAASASAYACPLVQVNIRYNRLGTNYTNYGEQDTYSYAKAGTSTIVSRAVRAKLGGSWSAWKTY</sequence>
<keyword evidence="3" id="KW-1185">Reference proteome</keyword>
<proteinExistence type="predicted"/>
<evidence type="ECO:0000313" key="3">
    <source>
        <dbReference type="Proteomes" id="UP000076794"/>
    </source>
</evidence>
<dbReference type="EMBL" id="CP014209">
    <property type="protein sequence ID" value="ANC32533.1"/>
    <property type="molecule type" value="Genomic_DNA"/>
</dbReference>
<feature type="signal peptide" evidence="1">
    <location>
        <begin position="1"/>
        <end position="29"/>
    </location>
</feature>
<keyword evidence="1" id="KW-0732">Signal</keyword>
<reference evidence="2 3" key="1">
    <citation type="submission" date="2016-01" db="EMBL/GenBank/DDBJ databases">
        <title>Complete genome sequence of a soil Actinobacterium, Isoptericola dokdonensis DS-3.</title>
        <authorList>
            <person name="Kwon S.-K."/>
            <person name="Kim J.F."/>
        </authorList>
    </citation>
    <scope>NUCLEOTIDE SEQUENCE [LARGE SCALE GENOMIC DNA]</scope>
    <source>
        <strain evidence="2 3">DS-3</strain>
    </source>
</reference>
<organism evidence="2 3">
    <name type="scientific">Isoptericola dokdonensis DS-3</name>
    <dbReference type="NCBI Taxonomy" id="1300344"/>
    <lineage>
        <taxon>Bacteria</taxon>
        <taxon>Bacillati</taxon>
        <taxon>Actinomycetota</taxon>
        <taxon>Actinomycetes</taxon>
        <taxon>Micrococcales</taxon>
        <taxon>Promicromonosporaceae</taxon>
        <taxon>Isoptericola</taxon>
    </lineage>
</organism>
<dbReference type="STRING" id="1300344.I598_3017"/>
<name>A0A161I0I5_9MICO</name>
<gene>
    <name evidence="2" type="ORF">I598_3017</name>
</gene>
<accession>A0A161I0I5</accession>
<feature type="chain" id="PRO_5007823474" evidence="1">
    <location>
        <begin position="30"/>
        <end position="113"/>
    </location>
</feature>
<dbReference type="KEGG" id="ido:I598_3017"/>
<protein>
    <submittedName>
        <fullName evidence="2">Uncharacterized protein</fullName>
    </submittedName>
</protein>
<dbReference type="AlphaFoldDB" id="A0A161I0I5"/>
<dbReference type="PATRIC" id="fig|1300344.3.peg.3036"/>
<evidence type="ECO:0000256" key="1">
    <source>
        <dbReference type="SAM" id="SignalP"/>
    </source>
</evidence>
<evidence type="ECO:0000313" key="2">
    <source>
        <dbReference type="EMBL" id="ANC32533.1"/>
    </source>
</evidence>
<dbReference type="Proteomes" id="UP000076794">
    <property type="component" value="Chromosome"/>
</dbReference>